<accession>A0A5B0M2Z8</accession>
<comment type="caution">
    <text evidence="1">The sequence shown here is derived from an EMBL/GenBank/DDBJ whole genome shotgun (WGS) entry which is preliminary data.</text>
</comment>
<dbReference type="EMBL" id="VSWC01000171">
    <property type="protein sequence ID" value="KAA1070881.1"/>
    <property type="molecule type" value="Genomic_DNA"/>
</dbReference>
<protein>
    <submittedName>
        <fullName evidence="1">Uncharacterized protein</fullName>
    </submittedName>
</protein>
<keyword evidence="2" id="KW-1185">Reference proteome</keyword>
<gene>
    <name evidence="1" type="ORF">PGT21_026441</name>
</gene>
<organism evidence="1 2">
    <name type="scientific">Puccinia graminis f. sp. tritici</name>
    <dbReference type="NCBI Taxonomy" id="56615"/>
    <lineage>
        <taxon>Eukaryota</taxon>
        <taxon>Fungi</taxon>
        <taxon>Dikarya</taxon>
        <taxon>Basidiomycota</taxon>
        <taxon>Pucciniomycotina</taxon>
        <taxon>Pucciniomycetes</taxon>
        <taxon>Pucciniales</taxon>
        <taxon>Pucciniaceae</taxon>
        <taxon>Puccinia</taxon>
    </lineage>
</organism>
<dbReference type="Proteomes" id="UP000324748">
    <property type="component" value="Unassembled WGS sequence"/>
</dbReference>
<reference evidence="1 2" key="1">
    <citation type="submission" date="2019-05" db="EMBL/GenBank/DDBJ databases">
        <title>Emergence of the Ug99 lineage of the wheat stem rust pathogen through somatic hybridization.</title>
        <authorList>
            <person name="Li F."/>
            <person name="Upadhyaya N.M."/>
            <person name="Sperschneider J."/>
            <person name="Matny O."/>
            <person name="Nguyen-Phuc H."/>
            <person name="Mago R."/>
            <person name="Raley C."/>
            <person name="Miller M.E."/>
            <person name="Silverstein K.A.T."/>
            <person name="Henningsen E."/>
            <person name="Hirsch C.D."/>
            <person name="Visser B."/>
            <person name="Pretorius Z.A."/>
            <person name="Steffenson B.J."/>
            <person name="Schwessinger B."/>
            <person name="Dodds P.N."/>
            <person name="Figueroa M."/>
        </authorList>
    </citation>
    <scope>NUCLEOTIDE SEQUENCE [LARGE SCALE GENOMIC DNA]</scope>
    <source>
        <strain evidence="1">21-0</strain>
    </source>
</reference>
<dbReference type="AlphaFoldDB" id="A0A5B0M2Z8"/>
<evidence type="ECO:0000313" key="2">
    <source>
        <dbReference type="Proteomes" id="UP000324748"/>
    </source>
</evidence>
<sequence>MVAHIQSLLPSKILGIPVSTVDQGQRAHLSFWPRGLSPKEWLQAVEGKCPKMYMFPNEHLFANPLIRRQALDSALQNLSADIPWAEKRFVRFAAVFQQHRASAKVGLPSPSSLQAPTTPWWNWHQSQDISFALLALFMDSGICGVLFGPLQARYCPPTSAAQIISMLKTLIDRDFSLPSENFWTHNHIS</sequence>
<name>A0A5B0M2Z8_PUCGR</name>
<evidence type="ECO:0000313" key="1">
    <source>
        <dbReference type="EMBL" id="KAA1070881.1"/>
    </source>
</evidence>
<proteinExistence type="predicted"/>